<proteinExistence type="inferred from homology"/>
<dbReference type="EMBL" id="FOVH01000002">
    <property type="protein sequence ID" value="SFN57434.1"/>
    <property type="molecule type" value="Genomic_DNA"/>
</dbReference>
<evidence type="ECO:0000256" key="2">
    <source>
        <dbReference type="ARBA" id="ARBA00009325"/>
    </source>
</evidence>
<reference evidence="4 5" key="1">
    <citation type="submission" date="2016-10" db="EMBL/GenBank/DDBJ databases">
        <authorList>
            <person name="de Groot N.N."/>
        </authorList>
    </citation>
    <scope>NUCLEOTIDE SEQUENCE [LARGE SCALE GENOMIC DNA]</scope>
    <source>
        <strain evidence="4 5">DSM 43067</strain>
    </source>
</reference>
<evidence type="ECO:0000313" key="4">
    <source>
        <dbReference type="EMBL" id="SFN57434.1"/>
    </source>
</evidence>
<dbReference type="GO" id="GO:0018189">
    <property type="term" value="P:pyrroloquinoline quinone biosynthetic process"/>
    <property type="evidence" value="ECO:0007669"/>
    <property type="project" value="UniProtKB-UniPathway"/>
</dbReference>
<evidence type="ECO:0000313" key="5">
    <source>
        <dbReference type="Proteomes" id="UP000183413"/>
    </source>
</evidence>
<dbReference type="RefSeq" id="WP_021594832.1">
    <property type="nucleotide sequence ID" value="NZ_CP083237.1"/>
</dbReference>
<name>A0A1I5A4Q0_9ACTN</name>
<dbReference type="UniPathway" id="UPA00539"/>
<comment type="similarity">
    <text evidence="2">Belongs to the PqqA family.</text>
</comment>
<dbReference type="Proteomes" id="UP000183413">
    <property type="component" value="Unassembled WGS sequence"/>
</dbReference>
<sequence length="33" mass="3846">MAASQEQATHWVKPDYEIIETSLEVTAYYRAED</sequence>
<evidence type="ECO:0000256" key="3">
    <source>
        <dbReference type="ARBA" id="ARBA00015086"/>
    </source>
</evidence>
<dbReference type="InParanoid" id="A0A1I5A4Q0"/>
<comment type="pathway">
    <text evidence="1">Cofactor biosynthesis; pyrroloquinoline quinone biosynthesis.</text>
</comment>
<protein>
    <recommendedName>
        <fullName evidence="3">Coenzyme PQQ synthesis protein A</fullName>
    </recommendedName>
</protein>
<accession>A0A1I5A4Q0</accession>
<dbReference type="AlphaFoldDB" id="A0A1I5A4Q0"/>
<evidence type="ECO:0000256" key="1">
    <source>
        <dbReference type="ARBA" id="ARBA00004886"/>
    </source>
</evidence>
<dbReference type="GeneID" id="99649783"/>
<dbReference type="NCBIfam" id="TIGR02107">
    <property type="entry name" value="PQQ_syn_pqqA"/>
    <property type="match status" value="1"/>
</dbReference>
<gene>
    <name evidence="4" type="ORF">SAMN04489713_102454</name>
</gene>
<keyword evidence="5" id="KW-1185">Reference proteome</keyword>
<organism evidence="4 5">
    <name type="scientific">Actinomadura madurae</name>
    <dbReference type="NCBI Taxonomy" id="1993"/>
    <lineage>
        <taxon>Bacteria</taxon>
        <taxon>Bacillati</taxon>
        <taxon>Actinomycetota</taxon>
        <taxon>Actinomycetes</taxon>
        <taxon>Streptosporangiales</taxon>
        <taxon>Thermomonosporaceae</taxon>
        <taxon>Actinomadura</taxon>
    </lineage>
</organism>
<dbReference type="InterPro" id="IPR011725">
    <property type="entry name" value="PQQ_synth_PqqA"/>
</dbReference>
<dbReference type="STRING" id="1993.SAMN04489713_102454"/>
<dbReference type="Pfam" id="PF08042">
    <property type="entry name" value="PqqA"/>
    <property type="match status" value="1"/>
</dbReference>